<dbReference type="NCBIfam" id="TIGR00380">
    <property type="entry name" value="cobal_cbiB"/>
    <property type="match status" value="1"/>
</dbReference>
<dbReference type="NCBIfam" id="NF002276">
    <property type="entry name" value="PRK01209.1-4"/>
    <property type="match status" value="1"/>
</dbReference>
<dbReference type="PANTHER" id="PTHR34308">
    <property type="entry name" value="COBALAMIN BIOSYNTHESIS PROTEIN CBIB"/>
    <property type="match status" value="1"/>
</dbReference>
<keyword evidence="6 9" id="KW-0812">Transmembrane</keyword>
<dbReference type="EMBL" id="WEGK01000007">
    <property type="protein sequence ID" value="MQY20404.1"/>
    <property type="molecule type" value="Genomic_DNA"/>
</dbReference>
<evidence type="ECO:0000256" key="3">
    <source>
        <dbReference type="ARBA" id="ARBA00006263"/>
    </source>
</evidence>
<dbReference type="InterPro" id="IPR004485">
    <property type="entry name" value="Cobalamin_biosynth_CobD/CbiB"/>
</dbReference>
<name>A0A7K0D6E1_9NOCA</name>
<keyword evidence="7 9" id="KW-1133">Transmembrane helix</keyword>
<evidence type="ECO:0000256" key="2">
    <source>
        <dbReference type="ARBA" id="ARBA00004953"/>
    </source>
</evidence>
<comment type="subcellular location">
    <subcellularLocation>
        <location evidence="1 9">Cell membrane</location>
        <topology evidence="1 9">Multi-pass membrane protein</topology>
    </subcellularLocation>
</comment>
<dbReference type="UniPathway" id="UPA00148"/>
<protein>
    <recommendedName>
        <fullName evidence="9">Cobalamin biosynthesis protein CobD</fullName>
    </recommendedName>
</protein>
<comment type="pathway">
    <text evidence="2 9">Cofactor biosynthesis; adenosylcobalamin biosynthesis.</text>
</comment>
<dbReference type="GO" id="GO:0048472">
    <property type="term" value="F:threonine-phosphate decarboxylase activity"/>
    <property type="evidence" value="ECO:0007669"/>
    <property type="project" value="InterPro"/>
</dbReference>
<evidence type="ECO:0000256" key="5">
    <source>
        <dbReference type="ARBA" id="ARBA00022573"/>
    </source>
</evidence>
<evidence type="ECO:0000313" key="10">
    <source>
        <dbReference type="EMBL" id="MQY20404.1"/>
    </source>
</evidence>
<evidence type="ECO:0000256" key="1">
    <source>
        <dbReference type="ARBA" id="ARBA00004651"/>
    </source>
</evidence>
<dbReference type="RefSeq" id="WP_153411475.1">
    <property type="nucleotide sequence ID" value="NZ_WEGK01000007.1"/>
</dbReference>
<keyword evidence="11" id="KW-1185">Reference proteome</keyword>
<dbReference type="PANTHER" id="PTHR34308:SF1">
    <property type="entry name" value="COBALAMIN BIOSYNTHESIS PROTEIN CBIB"/>
    <property type="match status" value="1"/>
</dbReference>
<gene>
    <name evidence="9 10" type="primary">cobD</name>
    <name evidence="10" type="ORF">NRB20_35090</name>
</gene>
<sequence>MSTAIGLVLGFGLDRAFGDPRRWHPVAGFGSAAARLESVTYRGDRVAGVVHEVVLVGGTAALGAALGRVGRDERTRWGCAAATGLTALATWTVLGGTTLARTGQAMADRLEADDLDGARALLPSLCGRDPEVLDADGLARAAVESIAENTSDATVAPLVWGALAGIPGLLAYRAVNTLDAMVGYRNERYRNFGWAAARTDDLANLLPARVSGVLTAALAPVIGGRPDAALRAWRRDAAKHPSPNAGVAESAMAGALGVQLGGRTQYRHGTELRPTLGNGPVPRVADLRRAVRLSESVQFAAALTAAAVSLSRR</sequence>
<evidence type="ECO:0000256" key="7">
    <source>
        <dbReference type="ARBA" id="ARBA00022989"/>
    </source>
</evidence>
<dbReference type="AlphaFoldDB" id="A0A7K0D6E1"/>
<comment type="caution">
    <text evidence="10">The sequence shown here is derived from an EMBL/GenBank/DDBJ whole genome shotgun (WGS) entry which is preliminary data.</text>
</comment>
<dbReference type="Pfam" id="PF03186">
    <property type="entry name" value="CobD_Cbib"/>
    <property type="match status" value="1"/>
</dbReference>
<reference evidence="10 11" key="1">
    <citation type="submission" date="2019-10" db="EMBL/GenBank/DDBJ databases">
        <title>Nocardia macrotermitis sp. nov. and Nocardia aurantia sp. nov., isolated from the gut of fungus growing-termite Macrotermes natalensis.</title>
        <authorList>
            <person name="Benndorf R."/>
            <person name="Schwitalla J."/>
            <person name="Martin K."/>
            <person name="De Beer W."/>
            <person name="Kaster A.-K."/>
            <person name="Vollmers J."/>
            <person name="Poulsen M."/>
            <person name="Beemelmanns C."/>
        </authorList>
    </citation>
    <scope>NUCLEOTIDE SEQUENCE [LARGE SCALE GENOMIC DNA]</scope>
    <source>
        <strain evidence="10 11">RB20</strain>
    </source>
</reference>
<organism evidence="10 11">
    <name type="scientific">Nocardia macrotermitis</name>
    <dbReference type="NCBI Taxonomy" id="2585198"/>
    <lineage>
        <taxon>Bacteria</taxon>
        <taxon>Bacillati</taxon>
        <taxon>Actinomycetota</taxon>
        <taxon>Actinomycetes</taxon>
        <taxon>Mycobacteriales</taxon>
        <taxon>Nocardiaceae</taxon>
        <taxon>Nocardia</taxon>
    </lineage>
</organism>
<dbReference type="OrthoDB" id="9811967at2"/>
<proteinExistence type="inferred from homology"/>
<evidence type="ECO:0000256" key="6">
    <source>
        <dbReference type="ARBA" id="ARBA00022692"/>
    </source>
</evidence>
<dbReference type="GO" id="GO:0005886">
    <property type="term" value="C:plasma membrane"/>
    <property type="evidence" value="ECO:0007669"/>
    <property type="project" value="UniProtKB-SubCell"/>
</dbReference>
<evidence type="ECO:0000256" key="9">
    <source>
        <dbReference type="HAMAP-Rule" id="MF_00024"/>
    </source>
</evidence>
<evidence type="ECO:0000256" key="4">
    <source>
        <dbReference type="ARBA" id="ARBA00022475"/>
    </source>
</evidence>
<dbReference type="GO" id="GO:0015420">
    <property type="term" value="F:ABC-type vitamin B12 transporter activity"/>
    <property type="evidence" value="ECO:0007669"/>
    <property type="project" value="UniProtKB-UniRule"/>
</dbReference>
<accession>A0A7K0D6E1</accession>
<dbReference type="HAMAP" id="MF_00024">
    <property type="entry name" value="CobD_CbiB"/>
    <property type="match status" value="1"/>
</dbReference>
<comment type="function">
    <text evidence="9">Converts cobyric acid to cobinamide by the addition of aminopropanol on the F carboxylic group.</text>
</comment>
<dbReference type="GO" id="GO:0009236">
    <property type="term" value="P:cobalamin biosynthetic process"/>
    <property type="evidence" value="ECO:0007669"/>
    <property type="project" value="UniProtKB-UniRule"/>
</dbReference>
<keyword evidence="5 9" id="KW-0169">Cobalamin biosynthesis</keyword>
<evidence type="ECO:0000313" key="11">
    <source>
        <dbReference type="Proteomes" id="UP000438448"/>
    </source>
</evidence>
<dbReference type="Proteomes" id="UP000438448">
    <property type="component" value="Unassembled WGS sequence"/>
</dbReference>
<comment type="similarity">
    <text evidence="3 9">Belongs to the CobD/CbiB family.</text>
</comment>
<keyword evidence="8 9" id="KW-0472">Membrane</keyword>
<keyword evidence="4 9" id="KW-1003">Cell membrane</keyword>
<evidence type="ECO:0000256" key="8">
    <source>
        <dbReference type="ARBA" id="ARBA00023136"/>
    </source>
</evidence>